<dbReference type="Pfam" id="PF01850">
    <property type="entry name" value="PIN"/>
    <property type="match status" value="1"/>
</dbReference>
<dbReference type="EMBL" id="JBJYXY010000001">
    <property type="protein sequence ID" value="MFN2976131.1"/>
    <property type="molecule type" value="Genomic_DNA"/>
</dbReference>
<keyword evidence="3" id="KW-1185">Reference proteome</keyword>
<dbReference type="RefSeq" id="WP_263412379.1">
    <property type="nucleotide sequence ID" value="NZ_BAABBH010000001.1"/>
</dbReference>
<dbReference type="InterPro" id="IPR041705">
    <property type="entry name" value="PIN_Sll0205"/>
</dbReference>
<evidence type="ECO:0000259" key="1">
    <source>
        <dbReference type="Pfam" id="PF01850"/>
    </source>
</evidence>
<protein>
    <submittedName>
        <fullName evidence="2">Type II toxin-antitoxin system VapC family toxin</fullName>
    </submittedName>
</protein>
<dbReference type="Gene3D" id="3.40.50.1010">
    <property type="entry name" value="5'-nuclease"/>
    <property type="match status" value="1"/>
</dbReference>
<dbReference type="PANTHER" id="PTHR36173:SF1">
    <property type="entry name" value="RIBONUCLEASE VAPC22"/>
    <property type="match status" value="1"/>
</dbReference>
<gene>
    <name evidence="2" type="ORF">ACK2TP_10180</name>
</gene>
<name>A0ABW9KK18_9BACT</name>
<dbReference type="InterPro" id="IPR029060">
    <property type="entry name" value="PIN-like_dom_sf"/>
</dbReference>
<reference evidence="2 3" key="1">
    <citation type="submission" date="2024-12" db="EMBL/GenBank/DDBJ databases">
        <authorList>
            <person name="Lee Y."/>
        </authorList>
    </citation>
    <scope>NUCLEOTIDE SEQUENCE [LARGE SCALE GENOMIC DNA]</scope>
    <source>
        <strain evidence="2 3">03SUJ4</strain>
    </source>
</reference>
<dbReference type="InterPro" id="IPR052919">
    <property type="entry name" value="TA_system_RNase"/>
</dbReference>
<comment type="caution">
    <text evidence="2">The sequence shown here is derived from an EMBL/GenBank/DDBJ whole genome shotgun (WGS) entry which is preliminary data.</text>
</comment>
<dbReference type="CDD" id="cd09872">
    <property type="entry name" value="PIN_Sll0205-like"/>
    <property type="match status" value="1"/>
</dbReference>
<dbReference type="SUPFAM" id="SSF88723">
    <property type="entry name" value="PIN domain-like"/>
    <property type="match status" value="1"/>
</dbReference>
<evidence type="ECO:0000313" key="2">
    <source>
        <dbReference type="EMBL" id="MFN2976131.1"/>
    </source>
</evidence>
<evidence type="ECO:0000313" key="3">
    <source>
        <dbReference type="Proteomes" id="UP001634747"/>
    </source>
</evidence>
<accession>A0ABW9KK18</accession>
<organism evidence="2 3">
    <name type="scientific">Terriglobus aquaticus</name>
    <dbReference type="NCBI Taxonomy" id="940139"/>
    <lineage>
        <taxon>Bacteria</taxon>
        <taxon>Pseudomonadati</taxon>
        <taxon>Acidobacteriota</taxon>
        <taxon>Terriglobia</taxon>
        <taxon>Terriglobales</taxon>
        <taxon>Acidobacteriaceae</taxon>
        <taxon>Terriglobus</taxon>
    </lineage>
</organism>
<proteinExistence type="predicted"/>
<sequence length="135" mass="15053">MKFLLDSHTWLWLSLGIQLNLDTVALCRAMAASRSLFLSPLSVWELSRKGEDGGLAFDRPVRVWMYESIRTTGVMTAAFDHDVAIEATQLPRNFHKDPIDRALAASCRVHGMTLLTRDHRLLELASQGVFAASAV</sequence>
<feature type="domain" description="PIN" evidence="1">
    <location>
        <begin position="4"/>
        <end position="125"/>
    </location>
</feature>
<dbReference type="PANTHER" id="PTHR36173">
    <property type="entry name" value="RIBONUCLEASE VAPC16-RELATED"/>
    <property type="match status" value="1"/>
</dbReference>
<dbReference type="Proteomes" id="UP001634747">
    <property type="component" value="Unassembled WGS sequence"/>
</dbReference>
<dbReference type="InterPro" id="IPR002716">
    <property type="entry name" value="PIN_dom"/>
</dbReference>